<dbReference type="RefSeq" id="WP_118018822.1">
    <property type="nucleotide sequence ID" value="NZ_CAUHGS010000004.1"/>
</dbReference>
<reference evidence="2 3" key="1">
    <citation type="submission" date="2018-08" db="EMBL/GenBank/DDBJ databases">
        <title>A genome reference for cultivated species of the human gut microbiota.</title>
        <authorList>
            <person name="Zou Y."/>
            <person name="Xue W."/>
            <person name="Luo G."/>
        </authorList>
    </citation>
    <scope>NUCLEOTIDE SEQUENCE [LARGE SCALE GENOMIC DNA]</scope>
    <source>
        <strain evidence="2 3">AF14-18</strain>
    </source>
</reference>
<organism evidence="2 3">
    <name type="scientific">Enterocloster bolteae</name>
    <dbReference type="NCBI Taxonomy" id="208479"/>
    <lineage>
        <taxon>Bacteria</taxon>
        <taxon>Bacillati</taxon>
        <taxon>Bacillota</taxon>
        <taxon>Clostridia</taxon>
        <taxon>Lachnospirales</taxon>
        <taxon>Lachnospiraceae</taxon>
        <taxon>Enterocloster</taxon>
    </lineage>
</organism>
<protein>
    <submittedName>
        <fullName evidence="2">Suppressor of fused domain protein</fullName>
    </submittedName>
</protein>
<evidence type="ECO:0000259" key="1">
    <source>
        <dbReference type="Pfam" id="PF05076"/>
    </source>
</evidence>
<sequence>MDVLLEEWSPVCSIQAVVEDNGQAVYFYLWLNPGSENAEIRNCWICNRVPAMEDMDYEAMKMGMAPRMPRAYVTHDSAGICLDREKLSLVWFEEGDGAALYEDGRMIAVIPGWAGREFPGYSLYAKGMAPFAWELQEALPVLEQRMERSRMYWDIMRGGYFETMQQEQLAAMEAFFGPHKKYYAIDGGGFPPKALVTGERKGSQYAFTLGNGALAQPKVEQYFQDETWKYRRMELGVAFPKGCSQEGIMAMLNYTAAQASLPWKELGWLGHGHTIPCSGVEGYEGVLLLSPGLCGVQEGPAYPMFMDEPVNLLWMMLLTGEEYELVKEQGTDPILEKKGADPAAWNLV</sequence>
<dbReference type="EMBL" id="QRZM01000005">
    <property type="protein sequence ID" value="RGV75547.1"/>
    <property type="molecule type" value="Genomic_DNA"/>
</dbReference>
<evidence type="ECO:0000313" key="2">
    <source>
        <dbReference type="EMBL" id="RGV75547.1"/>
    </source>
</evidence>
<dbReference type="AlphaFoldDB" id="A0A412Z6B3"/>
<proteinExistence type="predicted"/>
<dbReference type="Proteomes" id="UP000284543">
    <property type="component" value="Unassembled WGS sequence"/>
</dbReference>
<accession>A0A412Z6B3</accession>
<feature type="domain" description="Suppressor of fused-like" evidence="1">
    <location>
        <begin position="203"/>
        <end position="337"/>
    </location>
</feature>
<dbReference type="Pfam" id="PF05076">
    <property type="entry name" value="SUFU"/>
    <property type="match status" value="1"/>
</dbReference>
<evidence type="ECO:0000313" key="3">
    <source>
        <dbReference type="Proteomes" id="UP000284543"/>
    </source>
</evidence>
<dbReference type="InterPro" id="IPR020941">
    <property type="entry name" value="SUFU-like_domain"/>
</dbReference>
<comment type="caution">
    <text evidence="2">The sequence shown here is derived from an EMBL/GenBank/DDBJ whole genome shotgun (WGS) entry which is preliminary data.</text>
</comment>
<gene>
    <name evidence="2" type="ORF">DWW02_14710</name>
</gene>
<name>A0A412Z6B3_9FIRM</name>